<evidence type="ECO:0000313" key="1">
    <source>
        <dbReference type="EMBL" id="AQX02147.1"/>
    </source>
</evidence>
<evidence type="ECO:0000313" key="2">
    <source>
        <dbReference type="Proteomes" id="UP000190848"/>
    </source>
</evidence>
<dbReference type="EMBL" id="CP016374">
    <property type="protein sequence ID" value="AQX02147.1"/>
    <property type="molecule type" value="Genomic_DNA"/>
</dbReference>
<accession>A0AAU8UYY2</accession>
<reference evidence="1 2" key="1">
    <citation type="submission" date="2016-07" db="EMBL/GenBank/DDBJ databases">
        <title>Revisiting the taxonomy of the Elizabethkingia Genus using Whole-Genome Sequencing, Optical Mapping, and MALDI-TOF, along with proposal of three novel Elizabethkingia species: Elizabethkingia bruuniana sp. nov., Elizabethkingia ursingii sp. nov., and Elizabethkingia occulta sp. nov.</title>
        <authorList>
            <person name="Nicholson A.C."/>
        </authorList>
    </citation>
    <scope>NUCLEOTIDE SEQUENCE [LARGE SCALE GENOMIC DNA]</scope>
    <source>
        <strain evidence="1 2">F3201</strain>
    </source>
</reference>
<dbReference type="Proteomes" id="UP000190848">
    <property type="component" value="Chromosome"/>
</dbReference>
<proteinExistence type="predicted"/>
<protein>
    <submittedName>
        <fullName evidence="1">Uncharacterized protein</fullName>
    </submittedName>
</protein>
<sequence>MKNPILDLLINKIFIMKKLERKELKKLVGNGFDDACQDHLVPPSELPEPGGFYNCPCKYEVFCRNMAACINAMNGIPDFCEL</sequence>
<organism evidence="1 2">
    <name type="scientific">Elizabethkingia anophelis</name>
    <dbReference type="NCBI Taxonomy" id="1117645"/>
    <lineage>
        <taxon>Bacteria</taxon>
        <taxon>Pseudomonadati</taxon>
        <taxon>Bacteroidota</taxon>
        <taxon>Flavobacteriia</taxon>
        <taxon>Flavobacteriales</taxon>
        <taxon>Weeksellaceae</taxon>
        <taxon>Elizabethkingia</taxon>
    </lineage>
</organism>
<gene>
    <name evidence="1" type="ORF">BBD32_12055</name>
</gene>
<dbReference type="AlphaFoldDB" id="A0AAU8UYY2"/>
<name>A0AAU8UYY2_9FLAO</name>